<dbReference type="AlphaFoldDB" id="A0A8T0HQI8"/>
<dbReference type="GO" id="GO:0003341">
    <property type="term" value="P:cilium movement"/>
    <property type="evidence" value="ECO:0007669"/>
    <property type="project" value="TreeGrafter"/>
</dbReference>
<dbReference type="GO" id="GO:0015630">
    <property type="term" value="C:microtubule cytoskeleton"/>
    <property type="evidence" value="ECO:0007669"/>
    <property type="project" value="TreeGrafter"/>
</dbReference>
<dbReference type="Proteomes" id="UP000822688">
    <property type="component" value="Chromosome V"/>
</dbReference>
<keyword evidence="2" id="KW-1185">Reference proteome</keyword>
<dbReference type="InterPro" id="IPR011989">
    <property type="entry name" value="ARM-like"/>
</dbReference>
<protein>
    <recommendedName>
        <fullName evidence="3">Sperm-associated antigen 6</fullName>
    </recommendedName>
</protein>
<dbReference type="PANTHER" id="PTHR23314:SF0">
    <property type="entry name" value="SPERM-ASSOCIATED ANTIGEN 6"/>
    <property type="match status" value="1"/>
</dbReference>
<organism evidence="1 2">
    <name type="scientific">Ceratodon purpureus</name>
    <name type="common">Fire moss</name>
    <name type="synonym">Dicranum purpureum</name>
    <dbReference type="NCBI Taxonomy" id="3225"/>
    <lineage>
        <taxon>Eukaryota</taxon>
        <taxon>Viridiplantae</taxon>
        <taxon>Streptophyta</taxon>
        <taxon>Embryophyta</taxon>
        <taxon>Bryophyta</taxon>
        <taxon>Bryophytina</taxon>
        <taxon>Bryopsida</taxon>
        <taxon>Dicranidae</taxon>
        <taxon>Pseudoditrichales</taxon>
        <taxon>Ditrichaceae</taxon>
        <taxon>Ceratodon</taxon>
    </lineage>
</organism>
<gene>
    <name evidence="1" type="ORF">KC19_VG150400</name>
</gene>
<reference evidence="1" key="1">
    <citation type="submission" date="2020-06" db="EMBL/GenBank/DDBJ databases">
        <title>WGS assembly of Ceratodon purpureus strain R40.</title>
        <authorList>
            <person name="Carey S.B."/>
            <person name="Jenkins J."/>
            <person name="Shu S."/>
            <person name="Lovell J.T."/>
            <person name="Sreedasyam A."/>
            <person name="Maumus F."/>
            <person name="Tiley G.P."/>
            <person name="Fernandez-Pozo N."/>
            <person name="Barry K."/>
            <person name="Chen C."/>
            <person name="Wang M."/>
            <person name="Lipzen A."/>
            <person name="Daum C."/>
            <person name="Saski C.A."/>
            <person name="Payton A.C."/>
            <person name="Mcbreen J.C."/>
            <person name="Conrad R.E."/>
            <person name="Kollar L.M."/>
            <person name="Olsson S."/>
            <person name="Huttunen S."/>
            <person name="Landis J.B."/>
            <person name="Wickett N.J."/>
            <person name="Johnson M.G."/>
            <person name="Rensing S.A."/>
            <person name="Grimwood J."/>
            <person name="Schmutz J."/>
            <person name="Mcdaniel S.F."/>
        </authorList>
    </citation>
    <scope>NUCLEOTIDE SEQUENCE</scope>
    <source>
        <strain evidence="1">R40</strain>
    </source>
</reference>
<comment type="caution">
    <text evidence="1">The sequence shown here is derived from an EMBL/GenBank/DDBJ whole genome shotgun (WGS) entry which is preliminary data.</text>
</comment>
<dbReference type="SUPFAM" id="SSF48371">
    <property type="entry name" value="ARM repeat"/>
    <property type="match status" value="1"/>
</dbReference>
<evidence type="ECO:0000313" key="2">
    <source>
        <dbReference type="Proteomes" id="UP000822688"/>
    </source>
</evidence>
<evidence type="ECO:0000313" key="1">
    <source>
        <dbReference type="EMBL" id="KAG0573116.1"/>
    </source>
</evidence>
<dbReference type="GO" id="GO:0008017">
    <property type="term" value="F:microtubule binding"/>
    <property type="evidence" value="ECO:0007669"/>
    <property type="project" value="TreeGrafter"/>
</dbReference>
<evidence type="ECO:0008006" key="3">
    <source>
        <dbReference type="Google" id="ProtNLM"/>
    </source>
</evidence>
<name>A0A8T0HQI8_CERPU</name>
<accession>A0A8T0HQI8</accession>
<dbReference type="EMBL" id="CM026426">
    <property type="protein sequence ID" value="KAG0573116.1"/>
    <property type="molecule type" value="Genomic_DNA"/>
</dbReference>
<dbReference type="PANTHER" id="PTHR23314">
    <property type="entry name" value="SPERM-ASSOCIATED ANTIGEN 6 ARMADILLO REPEAT-CONTAINING"/>
    <property type="match status" value="1"/>
</dbReference>
<dbReference type="Gene3D" id="1.25.10.10">
    <property type="entry name" value="Leucine-rich Repeat Variant"/>
    <property type="match status" value="1"/>
</dbReference>
<proteinExistence type="predicted"/>
<dbReference type="InterPro" id="IPR016024">
    <property type="entry name" value="ARM-type_fold"/>
</dbReference>
<sequence>MAIGYIAAFSETLALTIIASEGVPPLLDALNTEIEDHIKSASAWSLGQIGRHTPNHAKALAESNVLPALVSGFISKSSSEDLQTKCKKAIKGICDRLTFFPALDKLMQGPPLPEGILKYILAQIGKVVPHDQDAKTLFVTSGSFAKMQEIAVEASSEIKEIIDNVNSAYPIEIVHYYSPGYSEILLQKLTSGKF</sequence>